<protein>
    <submittedName>
        <fullName evidence="2">Uncharacterized protein YdeI (YjbR/CyaY-like superfamily)</fullName>
    </submittedName>
</protein>
<sequence>MSTINSHIEQYIEGFDSEKKNILEKLLLIIRNVVPPETEETFSYQMPTFRYNGNLIHFAAFKNHIGLYPGPDAIQHFASELQTYKTSKGAIQIPLDKPLPQKLIESIVLYNVEKLRDKKAPRWDSYREQWVSAEEIMNQIIVQTPLKKEFKWGTDIYTFQGKNIVGWGGFKSFFSIWFYNGVFLEDKEKVLVSASEGKTKSLRQWRFTDVKKMDEKKILAYIQESIQTIIDGKILQPQKSKPVKPEGVLKLALQNDKVFQSSFESLTAGRKKEYIEYINEAKQETTKQKRLEKIIPLIMQGKGLHDQYKNK</sequence>
<dbReference type="Pfam" id="PF08818">
    <property type="entry name" value="DUF1801"/>
    <property type="match status" value="2"/>
</dbReference>
<proteinExistence type="predicted"/>
<feature type="domain" description="YdhG-like" evidence="1">
    <location>
        <begin position="19"/>
        <end position="110"/>
    </location>
</feature>
<dbReference type="RefSeq" id="WP_221410215.1">
    <property type="nucleotide sequence ID" value="NZ_SMGO01000002.1"/>
</dbReference>
<dbReference type="InterPro" id="IPR014922">
    <property type="entry name" value="YdhG-like"/>
</dbReference>
<comment type="caution">
    <text evidence="2">The sequence shown here is derived from an EMBL/GenBank/DDBJ whole genome shotgun (WGS) entry which is preliminary data.</text>
</comment>
<feature type="domain" description="YdhG-like" evidence="1">
    <location>
        <begin position="144"/>
        <end position="226"/>
    </location>
</feature>
<organism evidence="2 3">
    <name type="scientific">Albibacterium bauzanense</name>
    <dbReference type="NCBI Taxonomy" id="653929"/>
    <lineage>
        <taxon>Bacteria</taxon>
        <taxon>Pseudomonadati</taxon>
        <taxon>Bacteroidota</taxon>
        <taxon>Sphingobacteriia</taxon>
        <taxon>Sphingobacteriales</taxon>
        <taxon>Sphingobacteriaceae</taxon>
        <taxon>Albibacterium</taxon>
    </lineage>
</organism>
<evidence type="ECO:0000313" key="3">
    <source>
        <dbReference type="Proteomes" id="UP000294616"/>
    </source>
</evidence>
<name>A0A4R1LWI7_9SPHI</name>
<dbReference type="Proteomes" id="UP000294616">
    <property type="component" value="Unassembled WGS sequence"/>
</dbReference>
<dbReference type="Pfam" id="PF13376">
    <property type="entry name" value="OmdA"/>
    <property type="match status" value="1"/>
</dbReference>
<accession>A0A4R1LWI7</accession>
<evidence type="ECO:0000313" key="2">
    <source>
        <dbReference type="EMBL" id="TCK83157.1"/>
    </source>
</evidence>
<keyword evidence="3" id="KW-1185">Reference proteome</keyword>
<dbReference type="SUPFAM" id="SSF159888">
    <property type="entry name" value="YdhG-like"/>
    <property type="match status" value="2"/>
</dbReference>
<dbReference type="Gene3D" id="3.90.1150.200">
    <property type="match status" value="2"/>
</dbReference>
<evidence type="ECO:0000259" key="1">
    <source>
        <dbReference type="Pfam" id="PF08818"/>
    </source>
</evidence>
<reference evidence="2 3" key="1">
    <citation type="submission" date="2019-03" db="EMBL/GenBank/DDBJ databases">
        <title>Genomic Encyclopedia of Archaeal and Bacterial Type Strains, Phase II (KMG-II): from individual species to whole genera.</title>
        <authorList>
            <person name="Goeker M."/>
        </authorList>
    </citation>
    <scope>NUCLEOTIDE SEQUENCE [LARGE SCALE GENOMIC DNA]</scope>
    <source>
        <strain evidence="2 3">DSM 22554</strain>
    </source>
</reference>
<dbReference type="EMBL" id="SMGO01000002">
    <property type="protein sequence ID" value="TCK83157.1"/>
    <property type="molecule type" value="Genomic_DNA"/>
</dbReference>
<gene>
    <name evidence="2" type="ORF">C8N28_1747</name>
</gene>
<dbReference type="AlphaFoldDB" id="A0A4R1LWI7"/>